<accession>A0A9W6NJF0</accession>
<reference evidence="7" key="1">
    <citation type="journal article" date="2014" name="Int. J. Syst. Evol. Microbiol.">
        <title>Complete genome sequence of Corynebacterium casei LMG S-19264T (=DSM 44701T), isolated from a smear-ripened cheese.</title>
        <authorList>
            <consortium name="US DOE Joint Genome Institute (JGI-PGF)"/>
            <person name="Walter F."/>
            <person name="Albersmeier A."/>
            <person name="Kalinowski J."/>
            <person name="Ruckert C."/>
        </authorList>
    </citation>
    <scope>NUCLEOTIDE SEQUENCE</scope>
    <source>
        <strain evidence="7">VKM Ac-1321</strain>
    </source>
</reference>
<dbReference type="EMBL" id="BSFP01000002">
    <property type="protein sequence ID" value="GLK98616.1"/>
    <property type="molecule type" value="Genomic_DNA"/>
</dbReference>
<keyword evidence="2" id="KW-1003">Cell membrane</keyword>
<keyword evidence="8" id="KW-1185">Reference proteome</keyword>
<feature type="transmembrane region" description="Helical" evidence="6">
    <location>
        <begin position="249"/>
        <end position="268"/>
    </location>
</feature>
<dbReference type="Gene3D" id="1.20.1250.20">
    <property type="entry name" value="MFS general substrate transporter like domains"/>
    <property type="match status" value="1"/>
</dbReference>
<feature type="transmembrane region" description="Helical" evidence="6">
    <location>
        <begin position="176"/>
        <end position="197"/>
    </location>
</feature>
<dbReference type="GO" id="GO:0022857">
    <property type="term" value="F:transmembrane transporter activity"/>
    <property type="evidence" value="ECO:0007669"/>
    <property type="project" value="InterPro"/>
</dbReference>
<feature type="transmembrane region" description="Helical" evidence="6">
    <location>
        <begin position="364"/>
        <end position="385"/>
    </location>
</feature>
<proteinExistence type="predicted"/>
<feature type="transmembrane region" description="Helical" evidence="6">
    <location>
        <begin position="218"/>
        <end position="243"/>
    </location>
</feature>
<feature type="transmembrane region" description="Helical" evidence="6">
    <location>
        <begin position="303"/>
        <end position="324"/>
    </location>
</feature>
<reference evidence="7" key="2">
    <citation type="submission" date="2023-01" db="EMBL/GenBank/DDBJ databases">
        <authorList>
            <person name="Sun Q."/>
            <person name="Evtushenko L."/>
        </authorList>
    </citation>
    <scope>NUCLEOTIDE SEQUENCE</scope>
    <source>
        <strain evidence="7">VKM Ac-1321</strain>
    </source>
</reference>
<dbReference type="PANTHER" id="PTHR23513">
    <property type="entry name" value="INTEGRAL MEMBRANE EFFLUX PROTEIN-RELATED"/>
    <property type="match status" value="1"/>
</dbReference>
<dbReference type="AlphaFoldDB" id="A0A9W6NJF0"/>
<name>A0A9W6NJF0_9ACTN</name>
<comment type="caution">
    <text evidence="7">The sequence shown here is derived from an EMBL/GenBank/DDBJ whole genome shotgun (WGS) entry which is preliminary data.</text>
</comment>
<keyword evidence="5 6" id="KW-0472">Membrane</keyword>
<gene>
    <name evidence="7" type="ORF">GCM10017581_003570</name>
</gene>
<dbReference type="InterPro" id="IPR011701">
    <property type="entry name" value="MFS"/>
</dbReference>
<evidence type="ECO:0000256" key="1">
    <source>
        <dbReference type="ARBA" id="ARBA00004651"/>
    </source>
</evidence>
<dbReference type="Pfam" id="PF07690">
    <property type="entry name" value="MFS_1"/>
    <property type="match status" value="1"/>
</dbReference>
<evidence type="ECO:0000256" key="2">
    <source>
        <dbReference type="ARBA" id="ARBA00022475"/>
    </source>
</evidence>
<comment type="subcellular location">
    <subcellularLocation>
        <location evidence="1">Cell membrane</location>
        <topology evidence="1">Multi-pass membrane protein</topology>
    </subcellularLocation>
</comment>
<feature type="transmembrane region" description="Helical" evidence="6">
    <location>
        <begin position="49"/>
        <end position="69"/>
    </location>
</feature>
<feature type="transmembrane region" description="Helical" evidence="6">
    <location>
        <begin position="336"/>
        <end position="358"/>
    </location>
</feature>
<evidence type="ECO:0008006" key="9">
    <source>
        <dbReference type="Google" id="ProtNLM"/>
    </source>
</evidence>
<dbReference type="PANTHER" id="PTHR23513:SF6">
    <property type="entry name" value="MAJOR FACILITATOR SUPERFAMILY ASSOCIATED DOMAIN-CONTAINING PROTEIN"/>
    <property type="match status" value="1"/>
</dbReference>
<sequence length="406" mass="41458">MPPYWPVVRDRVFGRVLPGLALSALGDGMSAVAIGWLALQYAPPHQRGLWIGLAVAAYTLPGAAGAILLAPLLRGRGGAHLAALDAGLRAVLLGAVPVLAWTGGLTIGRYTALLACSALLSAWGSAGRYTLVAQVLPTELHLPANALLTVLTEAATVAGPMLAGLLIAWLGAAAVLAVDAATFAVLAVSFALVRTPAPLPARERRLAGFAAIRRDRRLFAIMGLSFGFFLLFGPVPVAVPVYASSAQEVAMLYTAFGVGAVTGAIATGHLPRLPLWPAAIGSVLGFGLLLLPLGLGLPHWADLLTLALAGLAWAPYPTASMSLFQRLTPAACLQSVLAARGAVLVVSTPLGTLLGAPLVQATGAATALVACGGAIVLLGLVAVLVRVLRPLPRGRFDERKASGCTP</sequence>
<dbReference type="SUPFAM" id="SSF103473">
    <property type="entry name" value="MFS general substrate transporter"/>
    <property type="match status" value="1"/>
</dbReference>
<keyword evidence="3 6" id="KW-0812">Transmembrane</keyword>
<evidence type="ECO:0000313" key="8">
    <source>
        <dbReference type="Proteomes" id="UP001143480"/>
    </source>
</evidence>
<dbReference type="InterPro" id="IPR036259">
    <property type="entry name" value="MFS_trans_sf"/>
</dbReference>
<protein>
    <recommendedName>
        <fullName evidence="9">MFS transporter</fullName>
    </recommendedName>
</protein>
<evidence type="ECO:0000256" key="5">
    <source>
        <dbReference type="ARBA" id="ARBA00023136"/>
    </source>
</evidence>
<evidence type="ECO:0000256" key="6">
    <source>
        <dbReference type="SAM" id="Phobius"/>
    </source>
</evidence>
<feature type="transmembrane region" description="Helical" evidence="6">
    <location>
        <begin position="12"/>
        <end position="37"/>
    </location>
</feature>
<evidence type="ECO:0000256" key="3">
    <source>
        <dbReference type="ARBA" id="ARBA00022692"/>
    </source>
</evidence>
<dbReference type="GO" id="GO:0005886">
    <property type="term" value="C:plasma membrane"/>
    <property type="evidence" value="ECO:0007669"/>
    <property type="project" value="UniProtKB-SubCell"/>
</dbReference>
<feature type="transmembrane region" description="Helical" evidence="6">
    <location>
        <begin position="275"/>
        <end position="297"/>
    </location>
</feature>
<keyword evidence="4 6" id="KW-1133">Transmembrane helix</keyword>
<evidence type="ECO:0000256" key="4">
    <source>
        <dbReference type="ARBA" id="ARBA00022989"/>
    </source>
</evidence>
<dbReference type="RefSeq" id="WP_261962467.1">
    <property type="nucleotide sequence ID" value="NZ_BAAAXA010000001.1"/>
</dbReference>
<organism evidence="7 8">
    <name type="scientific">Dactylosporangium matsuzakiense</name>
    <dbReference type="NCBI Taxonomy" id="53360"/>
    <lineage>
        <taxon>Bacteria</taxon>
        <taxon>Bacillati</taxon>
        <taxon>Actinomycetota</taxon>
        <taxon>Actinomycetes</taxon>
        <taxon>Micromonosporales</taxon>
        <taxon>Micromonosporaceae</taxon>
        <taxon>Dactylosporangium</taxon>
    </lineage>
</organism>
<dbReference type="Proteomes" id="UP001143480">
    <property type="component" value="Unassembled WGS sequence"/>
</dbReference>
<evidence type="ECO:0000313" key="7">
    <source>
        <dbReference type="EMBL" id="GLK98616.1"/>
    </source>
</evidence>